<keyword evidence="4" id="KW-0418">Kinase</keyword>
<feature type="domain" description="Protein kinase" evidence="6">
    <location>
        <begin position="1"/>
        <end position="214"/>
    </location>
</feature>
<keyword evidence="3" id="KW-0547">Nucleotide-binding</keyword>
<evidence type="ECO:0000256" key="3">
    <source>
        <dbReference type="ARBA" id="ARBA00022741"/>
    </source>
</evidence>
<evidence type="ECO:0000313" key="7">
    <source>
        <dbReference type="EMBL" id="KAK3197963.1"/>
    </source>
</evidence>
<dbReference type="InterPro" id="IPR000719">
    <property type="entry name" value="Prot_kinase_dom"/>
</dbReference>
<gene>
    <name evidence="7" type="ORF">Dsin_021378</name>
</gene>
<sequence length="414" mass="46412">MLVYEYMPYKSLDSYIFDQSKRKLLNWNKYFNIIEEIAQGILYLHKYSRFRIIHRDLKAGNILLDKNMNPKISDFGLARIFTTAQSEANTNRIVGTRKQTYSSKVICLNKTDTKKPCWLANRDRPIKNDSGVLLIVGIVLYSGQRNTNVTGILKDNGNFALREATSSGTAVQVCNFKNLEILPFEEMVDYNFTQVSNTDEEYLTFKIVPSGPLFPGLVNETASMSLGYVSMSLGHDGIIVAQKSSGMFLRIYECDGIIEAQTNSGCERWEGPKCRSHGEKFQKKEILYDNSVPHFSDYNESLGFSDCLDICWNNCTCFGTGTPARKTDGPLLVNSDEPGCLFWYGPLKEIENGKDGGTVYHMIIPVPPAGTIINVVNMERPGLFWHGLPGSFSKMDCAGHVLEKCDLTRPAGTA</sequence>
<dbReference type="GO" id="GO:0005886">
    <property type="term" value="C:plasma membrane"/>
    <property type="evidence" value="ECO:0007669"/>
    <property type="project" value="TreeGrafter"/>
</dbReference>
<proteinExistence type="predicted"/>
<dbReference type="PANTHER" id="PTHR27002">
    <property type="entry name" value="RECEPTOR-LIKE SERINE/THREONINE-PROTEIN KINASE SD1-8"/>
    <property type="match status" value="1"/>
</dbReference>
<dbReference type="GO" id="GO:0004674">
    <property type="term" value="F:protein serine/threonine kinase activity"/>
    <property type="evidence" value="ECO:0007669"/>
    <property type="project" value="UniProtKB-KW"/>
</dbReference>
<dbReference type="PROSITE" id="PS50011">
    <property type="entry name" value="PROTEIN_KINASE_DOM"/>
    <property type="match status" value="1"/>
</dbReference>
<evidence type="ECO:0000256" key="1">
    <source>
        <dbReference type="ARBA" id="ARBA00022527"/>
    </source>
</evidence>
<dbReference type="EMBL" id="JANJYJ010000007">
    <property type="protein sequence ID" value="KAK3197963.1"/>
    <property type="molecule type" value="Genomic_DNA"/>
</dbReference>
<keyword evidence="8" id="KW-1185">Reference proteome</keyword>
<keyword evidence="2" id="KW-0808">Transferase</keyword>
<dbReference type="PROSITE" id="PS00108">
    <property type="entry name" value="PROTEIN_KINASE_ST"/>
    <property type="match status" value="1"/>
</dbReference>
<comment type="caution">
    <text evidence="7">The sequence shown here is derived from an EMBL/GenBank/DDBJ whole genome shotgun (WGS) entry which is preliminary data.</text>
</comment>
<dbReference type="Gene3D" id="1.10.510.10">
    <property type="entry name" value="Transferase(Phosphotransferase) domain 1"/>
    <property type="match status" value="1"/>
</dbReference>
<evidence type="ECO:0000313" key="8">
    <source>
        <dbReference type="Proteomes" id="UP001281410"/>
    </source>
</evidence>
<reference evidence="7" key="1">
    <citation type="journal article" date="2023" name="Plant J.">
        <title>Genome sequences and population genomics provide insights into the demographic history, inbreeding, and mutation load of two 'living fossil' tree species of Dipteronia.</title>
        <authorList>
            <person name="Feng Y."/>
            <person name="Comes H.P."/>
            <person name="Chen J."/>
            <person name="Zhu S."/>
            <person name="Lu R."/>
            <person name="Zhang X."/>
            <person name="Li P."/>
            <person name="Qiu J."/>
            <person name="Olsen K.M."/>
            <person name="Qiu Y."/>
        </authorList>
    </citation>
    <scope>NUCLEOTIDE SEQUENCE</scope>
    <source>
        <strain evidence="7">NBL</strain>
    </source>
</reference>
<dbReference type="Pfam" id="PF00069">
    <property type="entry name" value="Pkinase"/>
    <property type="match status" value="1"/>
</dbReference>
<protein>
    <recommendedName>
        <fullName evidence="6">Protein kinase domain-containing protein</fullName>
    </recommendedName>
</protein>
<evidence type="ECO:0000259" key="6">
    <source>
        <dbReference type="PROSITE" id="PS50011"/>
    </source>
</evidence>
<dbReference type="InterPro" id="IPR008271">
    <property type="entry name" value="Ser/Thr_kinase_AS"/>
</dbReference>
<organism evidence="7 8">
    <name type="scientific">Dipteronia sinensis</name>
    <dbReference type="NCBI Taxonomy" id="43782"/>
    <lineage>
        <taxon>Eukaryota</taxon>
        <taxon>Viridiplantae</taxon>
        <taxon>Streptophyta</taxon>
        <taxon>Embryophyta</taxon>
        <taxon>Tracheophyta</taxon>
        <taxon>Spermatophyta</taxon>
        <taxon>Magnoliopsida</taxon>
        <taxon>eudicotyledons</taxon>
        <taxon>Gunneridae</taxon>
        <taxon>Pentapetalae</taxon>
        <taxon>rosids</taxon>
        <taxon>malvids</taxon>
        <taxon>Sapindales</taxon>
        <taxon>Sapindaceae</taxon>
        <taxon>Hippocastanoideae</taxon>
        <taxon>Acereae</taxon>
        <taxon>Dipteronia</taxon>
    </lineage>
</organism>
<dbReference type="FunFam" id="1.10.510.10:FF:001019">
    <property type="entry name" value="G-type lectin S-receptor-like serine/threonine-protein kinase B120"/>
    <property type="match status" value="1"/>
</dbReference>
<dbReference type="Proteomes" id="UP001281410">
    <property type="component" value="Unassembled WGS sequence"/>
</dbReference>
<dbReference type="GO" id="GO:0005524">
    <property type="term" value="F:ATP binding"/>
    <property type="evidence" value="ECO:0007669"/>
    <property type="project" value="UniProtKB-KW"/>
</dbReference>
<evidence type="ECO:0000256" key="2">
    <source>
        <dbReference type="ARBA" id="ARBA00022679"/>
    </source>
</evidence>
<dbReference type="SUPFAM" id="SSF56112">
    <property type="entry name" value="Protein kinase-like (PK-like)"/>
    <property type="match status" value="1"/>
</dbReference>
<name>A0AAE0DYR3_9ROSI</name>
<evidence type="ECO:0000256" key="4">
    <source>
        <dbReference type="ARBA" id="ARBA00022777"/>
    </source>
</evidence>
<evidence type="ECO:0000256" key="5">
    <source>
        <dbReference type="ARBA" id="ARBA00022840"/>
    </source>
</evidence>
<keyword evidence="1" id="KW-0723">Serine/threonine-protein kinase</keyword>
<keyword evidence="5" id="KW-0067">ATP-binding</keyword>
<dbReference type="AlphaFoldDB" id="A0AAE0DYR3"/>
<accession>A0AAE0DYR3</accession>
<dbReference type="InterPro" id="IPR011009">
    <property type="entry name" value="Kinase-like_dom_sf"/>
</dbReference>